<feature type="domain" description="Sacsin/Nov" evidence="2">
    <location>
        <begin position="55"/>
        <end position="157"/>
    </location>
</feature>
<gene>
    <name evidence="3" type="ORF">NCGR_LOCUS51161</name>
</gene>
<dbReference type="OrthoDB" id="689131at2759"/>
<comment type="caution">
    <text evidence="3">The sequence shown here is derived from an EMBL/GenBank/DDBJ whole genome shotgun (WGS) entry which is preliminary data.</text>
</comment>
<dbReference type="InterPro" id="IPR052957">
    <property type="entry name" value="Auxin_embryo_med"/>
</dbReference>
<dbReference type="InterPro" id="IPR058210">
    <property type="entry name" value="SACS/Nov_dom"/>
</dbReference>
<dbReference type="EMBL" id="CAJGYO010000014">
    <property type="protein sequence ID" value="CAD6267856.1"/>
    <property type="molecule type" value="Genomic_DNA"/>
</dbReference>
<evidence type="ECO:0000256" key="1">
    <source>
        <dbReference type="ARBA" id="ARBA00011738"/>
    </source>
</evidence>
<dbReference type="Pfam" id="PF25794">
    <property type="entry name" value="SACS"/>
    <property type="match status" value="1"/>
</dbReference>
<sequence length="1096" mass="124277">MGSSSPAVGVAMAAEAARAHVERIRRERFYIGREERNPLAEDIHQAVSYLSEELYSKDVHFLMELIQNAEDNDYPVDVEPSLEFVITKKDITSTGADLTLVVFNNEKGFSALNIESICRIGKSTKKGNRHLGYIGEKGIGFKSVFLVSSQPHIFSNGYQIKFSEKPSVNCDIGYIVPEWVDGKPSLDDIQAVYGCSKRLPTTTIILPLKTDKILAVKNELSSTHPEILLFLSKIRRLSVREMNDDPKASKINQISISSEVEYKMRKDIDAESYTVHLAIQENGKGKEDECTYYMWKQKFAVKPECRVQKRIEVDQWVITLAFPHGQRLNNGARSPGMYAFLPTEMVTNLPFIIQADFLLASSRESILFDNKWNRGILDCVPSAFVNAFGALLKSSSNAPLFALPPIFRFLPIQASPIMLFDSIRQSIKTKVTAEDIIPCESYTTEKIFCKPTEVSRLDRAFWRILNMAQKQGNNLQNLSLHGTFILSSYLDCQEYDDVLRFLGIGYANYGWYGKFIEGSNLVKEGPEEVYVELLSFIAENWQTKFSNTHMKHAPLIKCVSGNGSLSYYSVQYMSTTSLCICLAPNVNDLSWLICWNKELSAASGLFFMPLITQNSLNVLCRRNIMEWLRNVARLNFFTLYEYAVLVAKALHTRRLVLVYCHFLHHSHEKKYITDGNIRQLCNAMPVVDNNGCLINERNSLLVLAKGSNWAALMVSNPWKAQKYIELSADYSCAGTYAGYCTSEGQLITLLRTYAKAIDVPFLRPPNASFPSASKPLTVENALLLLQWIRNLISSGIQLPQHFLNCLRNGKWVKTSNGYNAPSGSFLTSDEWGNLLQTQSASVVVPMIDQEFYGNKISAYKVELGALGVLFELSDALKYIGNKLMPIDTTSTLSQASLFSLLKFIRYLNENHVTPVHLIERIKNGCWLKTSVGHRSPVGSILFDLEWESASAVSSLPFVHSDFYDDDIFGYKQELELLGVLTSFKQNYQLIIDNFKYPTCSVSSSVAIFMLRCVRYAAYPQNFLKRLQEWKWLKTNVGFRAPTETFLVDDKWKCILRIVDEVPLDLDYYGDEIRPYMVELKKAGLVTDLEEKQFNRV</sequence>
<dbReference type="InterPro" id="IPR036890">
    <property type="entry name" value="HATPase_C_sf"/>
</dbReference>
<reference evidence="3" key="1">
    <citation type="submission" date="2020-10" db="EMBL/GenBank/DDBJ databases">
        <authorList>
            <person name="Han B."/>
            <person name="Lu T."/>
            <person name="Zhao Q."/>
            <person name="Huang X."/>
            <person name="Zhao Y."/>
        </authorList>
    </citation>
    <scope>NUCLEOTIDE SEQUENCE</scope>
</reference>
<proteinExistence type="predicted"/>
<dbReference type="PANTHER" id="PTHR32387:SF9">
    <property type="entry name" value="RING-TYPE DOMAIN-CONTAINING PROTEIN"/>
    <property type="match status" value="1"/>
</dbReference>
<name>A0A811RC91_9POAL</name>
<organism evidence="3 4">
    <name type="scientific">Miscanthus lutarioriparius</name>
    <dbReference type="NCBI Taxonomy" id="422564"/>
    <lineage>
        <taxon>Eukaryota</taxon>
        <taxon>Viridiplantae</taxon>
        <taxon>Streptophyta</taxon>
        <taxon>Embryophyta</taxon>
        <taxon>Tracheophyta</taxon>
        <taxon>Spermatophyta</taxon>
        <taxon>Magnoliopsida</taxon>
        <taxon>Liliopsida</taxon>
        <taxon>Poales</taxon>
        <taxon>Poaceae</taxon>
        <taxon>PACMAD clade</taxon>
        <taxon>Panicoideae</taxon>
        <taxon>Andropogonodae</taxon>
        <taxon>Andropogoneae</taxon>
        <taxon>Saccharinae</taxon>
        <taxon>Miscanthus</taxon>
    </lineage>
</organism>
<dbReference type="Gene3D" id="3.30.565.10">
    <property type="entry name" value="Histidine kinase-like ATPase, C-terminal domain"/>
    <property type="match status" value="1"/>
</dbReference>
<dbReference type="SUPFAM" id="SSF55874">
    <property type="entry name" value="ATPase domain of HSP90 chaperone/DNA topoisomerase II/histidine kinase"/>
    <property type="match status" value="1"/>
</dbReference>
<dbReference type="NCBIfam" id="NF047352">
    <property type="entry name" value="P_loop_sacsin"/>
    <property type="match status" value="1"/>
</dbReference>
<accession>A0A811RC91</accession>
<keyword evidence="4" id="KW-1185">Reference proteome</keyword>
<comment type="subunit">
    <text evidence="1">Homodimer.</text>
</comment>
<protein>
    <recommendedName>
        <fullName evidence="2">Sacsin/Nov domain-containing protein</fullName>
    </recommendedName>
</protein>
<dbReference type="AlphaFoldDB" id="A0A811RC91"/>
<evidence type="ECO:0000313" key="3">
    <source>
        <dbReference type="EMBL" id="CAD6267856.1"/>
    </source>
</evidence>
<evidence type="ECO:0000259" key="2">
    <source>
        <dbReference type="Pfam" id="PF25794"/>
    </source>
</evidence>
<evidence type="ECO:0000313" key="4">
    <source>
        <dbReference type="Proteomes" id="UP000604825"/>
    </source>
</evidence>
<dbReference type="PANTHER" id="PTHR32387">
    <property type="entry name" value="WU:FJ29H11"/>
    <property type="match status" value="1"/>
</dbReference>
<dbReference type="Proteomes" id="UP000604825">
    <property type="component" value="Unassembled WGS sequence"/>
</dbReference>